<reference evidence="2" key="1">
    <citation type="journal article" date="2012" name="Proc. Natl. Acad. Sci. U.S.A.">
        <title>Genome sequence of the button mushroom Agaricus bisporus reveals mechanisms governing adaptation to a humic-rich ecological niche.</title>
        <authorList>
            <person name="Morin E."/>
            <person name="Kohler A."/>
            <person name="Baker A.R."/>
            <person name="Foulongne-Oriol M."/>
            <person name="Lombard V."/>
            <person name="Nagy L.G."/>
            <person name="Ohm R.A."/>
            <person name="Patyshakuliyeva A."/>
            <person name="Brun A."/>
            <person name="Aerts A.L."/>
            <person name="Bailey A.M."/>
            <person name="Billette C."/>
            <person name="Coutinho P.M."/>
            <person name="Deakin G."/>
            <person name="Doddapaneni H."/>
            <person name="Floudas D."/>
            <person name="Grimwood J."/>
            <person name="Hilden K."/>
            <person name="Kuees U."/>
            <person name="LaButti K.M."/>
            <person name="Lapidus A."/>
            <person name="Lindquist E.A."/>
            <person name="Lucas S.M."/>
            <person name="Murat C."/>
            <person name="Riley R.W."/>
            <person name="Salamov A.A."/>
            <person name="Schmutz J."/>
            <person name="Subramanian V."/>
            <person name="Woesten H.A.B."/>
            <person name="Xu J."/>
            <person name="Eastwood D.C."/>
            <person name="Foster G.D."/>
            <person name="Sonnenberg A.S."/>
            <person name="Cullen D."/>
            <person name="de Vries R.P."/>
            <person name="Lundell T."/>
            <person name="Hibbett D.S."/>
            <person name="Henrissat B."/>
            <person name="Burton K.S."/>
            <person name="Kerrigan R.W."/>
            <person name="Challen M.P."/>
            <person name="Grigoriev I.V."/>
            <person name="Martin F."/>
        </authorList>
    </citation>
    <scope>NUCLEOTIDE SEQUENCE [LARGE SCALE GENOMIC DNA]</scope>
    <source>
        <strain evidence="2">JB137-S8 / ATCC MYA-4627 / FGSC 10392</strain>
    </source>
</reference>
<name>K5X2X8_AGABU</name>
<dbReference type="EMBL" id="JH971395">
    <property type="protein sequence ID" value="EKM77513.1"/>
    <property type="molecule type" value="Genomic_DNA"/>
</dbReference>
<dbReference type="OrthoDB" id="4116913at2759"/>
<evidence type="ECO:0000313" key="2">
    <source>
        <dbReference type="Proteomes" id="UP000008493"/>
    </source>
</evidence>
<dbReference type="RefSeq" id="XP_007331789.1">
    <property type="nucleotide sequence ID" value="XM_007331727.1"/>
</dbReference>
<proteinExistence type="predicted"/>
<organism evidence="1 2">
    <name type="scientific">Agaricus bisporus var. burnettii (strain JB137-S8 / ATCC MYA-4627 / FGSC 10392)</name>
    <name type="common">White button mushroom</name>
    <dbReference type="NCBI Taxonomy" id="597362"/>
    <lineage>
        <taxon>Eukaryota</taxon>
        <taxon>Fungi</taxon>
        <taxon>Dikarya</taxon>
        <taxon>Basidiomycota</taxon>
        <taxon>Agaricomycotina</taxon>
        <taxon>Agaricomycetes</taxon>
        <taxon>Agaricomycetidae</taxon>
        <taxon>Agaricales</taxon>
        <taxon>Agaricineae</taxon>
        <taxon>Agaricaceae</taxon>
        <taxon>Agaricus</taxon>
    </lineage>
</organism>
<accession>K5X2X8</accession>
<dbReference type="KEGG" id="abp:AGABI1DRAFT108036"/>
<dbReference type="HOGENOM" id="CLU_097978_0_0_1"/>
<protein>
    <submittedName>
        <fullName evidence="1">Uncharacterized protein</fullName>
    </submittedName>
</protein>
<dbReference type="Proteomes" id="UP000008493">
    <property type="component" value="Unassembled WGS sequence"/>
</dbReference>
<evidence type="ECO:0000313" key="1">
    <source>
        <dbReference type="EMBL" id="EKM77513.1"/>
    </source>
</evidence>
<gene>
    <name evidence="1" type="ORF">AGABI1DRAFT_108036</name>
</gene>
<sequence length="263" mass="30472">MSQTDHLSQHLKTTPKLIMSVLGTFQNIAVFIAIMEDLTHDKTHKLSTEWVDFLARYVIMMWDSKDICIGARFQLVKLNDLFEFAMRDPPNLEVIKGKVNDYLSTPDLTAKKSRELVDKLKQLSEEIKQWKRKVWDDNDMQSYEDGTTLNYPMMVKALNDLKERLPPEDQVDMKSAWQSDTLHPITDRLVQIQKAWLEVWYEAQVVTEEIKAAPDALTIKKLRLSIEKALSDYKPLGAACESYECELSKDLCDAYKHSIDRGK</sequence>
<dbReference type="AlphaFoldDB" id="K5X2X8"/>
<keyword evidence="2" id="KW-1185">Reference proteome</keyword>
<dbReference type="GeneID" id="18822503"/>
<dbReference type="InParanoid" id="K5X2X8"/>
<dbReference type="OMA" id="CESYECE"/>